<keyword evidence="1" id="KW-0812">Transmembrane</keyword>
<name>A0AAD5K4T6_9FUNG</name>
<reference evidence="2" key="2">
    <citation type="submission" date="2023-02" db="EMBL/GenBank/DDBJ databases">
        <authorList>
            <consortium name="DOE Joint Genome Institute"/>
            <person name="Mondo S.J."/>
            <person name="Chang Y."/>
            <person name="Wang Y."/>
            <person name="Ahrendt S."/>
            <person name="Andreopoulos W."/>
            <person name="Barry K."/>
            <person name="Beard J."/>
            <person name="Benny G.L."/>
            <person name="Blankenship S."/>
            <person name="Bonito G."/>
            <person name="Cuomo C."/>
            <person name="Desiro A."/>
            <person name="Gervers K.A."/>
            <person name="Hundley H."/>
            <person name="Kuo A."/>
            <person name="LaButti K."/>
            <person name="Lang B.F."/>
            <person name="Lipzen A."/>
            <person name="O'Donnell K."/>
            <person name="Pangilinan J."/>
            <person name="Reynolds N."/>
            <person name="Sandor L."/>
            <person name="Smith M.W."/>
            <person name="Tsang A."/>
            <person name="Grigoriev I.V."/>
            <person name="Stajich J.E."/>
            <person name="Spatafora J.W."/>
        </authorList>
    </citation>
    <scope>NUCLEOTIDE SEQUENCE</scope>
    <source>
        <strain evidence="2">RSA 2281</strain>
    </source>
</reference>
<gene>
    <name evidence="2" type="ORF">BDA99DRAFT_503140</name>
</gene>
<dbReference type="EMBL" id="JAIXMP010000008">
    <property type="protein sequence ID" value="KAI9268976.1"/>
    <property type="molecule type" value="Genomic_DNA"/>
</dbReference>
<keyword evidence="1" id="KW-0472">Membrane</keyword>
<dbReference type="Proteomes" id="UP001209540">
    <property type="component" value="Unassembled WGS sequence"/>
</dbReference>
<protein>
    <submittedName>
        <fullName evidence="2">Uncharacterized protein</fullName>
    </submittedName>
</protein>
<organism evidence="2 3">
    <name type="scientific">Phascolomyces articulosus</name>
    <dbReference type="NCBI Taxonomy" id="60185"/>
    <lineage>
        <taxon>Eukaryota</taxon>
        <taxon>Fungi</taxon>
        <taxon>Fungi incertae sedis</taxon>
        <taxon>Mucoromycota</taxon>
        <taxon>Mucoromycotina</taxon>
        <taxon>Mucoromycetes</taxon>
        <taxon>Mucorales</taxon>
        <taxon>Lichtheimiaceae</taxon>
        <taxon>Phascolomyces</taxon>
    </lineage>
</organism>
<sequence>MHSILYRASFFLFYFVQKIPLPFFLFSLCKYLSLKHTHTLIYKKKSQIISFIPSYHHYYYY</sequence>
<keyword evidence="3" id="KW-1185">Reference proteome</keyword>
<comment type="caution">
    <text evidence="2">The sequence shown here is derived from an EMBL/GenBank/DDBJ whole genome shotgun (WGS) entry which is preliminary data.</text>
</comment>
<dbReference type="AlphaFoldDB" id="A0AAD5K4T6"/>
<evidence type="ECO:0000313" key="3">
    <source>
        <dbReference type="Proteomes" id="UP001209540"/>
    </source>
</evidence>
<proteinExistence type="predicted"/>
<reference evidence="2" key="1">
    <citation type="journal article" date="2022" name="IScience">
        <title>Evolution of zygomycete secretomes and the origins of terrestrial fungal ecologies.</title>
        <authorList>
            <person name="Chang Y."/>
            <person name="Wang Y."/>
            <person name="Mondo S."/>
            <person name="Ahrendt S."/>
            <person name="Andreopoulos W."/>
            <person name="Barry K."/>
            <person name="Beard J."/>
            <person name="Benny G.L."/>
            <person name="Blankenship S."/>
            <person name="Bonito G."/>
            <person name="Cuomo C."/>
            <person name="Desiro A."/>
            <person name="Gervers K.A."/>
            <person name="Hundley H."/>
            <person name="Kuo A."/>
            <person name="LaButti K."/>
            <person name="Lang B.F."/>
            <person name="Lipzen A."/>
            <person name="O'Donnell K."/>
            <person name="Pangilinan J."/>
            <person name="Reynolds N."/>
            <person name="Sandor L."/>
            <person name="Smith M.E."/>
            <person name="Tsang A."/>
            <person name="Grigoriev I.V."/>
            <person name="Stajich J.E."/>
            <person name="Spatafora J.W."/>
        </authorList>
    </citation>
    <scope>NUCLEOTIDE SEQUENCE</scope>
    <source>
        <strain evidence="2">RSA 2281</strain>
    </source>
</reference>
<keyword evidence="1" id="KW-1133">Transmembrane helix</keyword>
<feature type="transmembrane region" description="Helical" evidence="1">
    <location>
        <begin position="12"/>
        <end position="34"/>
    </location>
</feature>
<accession>A0AAD5K4T6</accession>
<evidence type="ECO:0000256" key="1">
    <source>
        <dbReference type="SAM" id="Phobius"/>
    </source>
</evidence>
<evidence type="ECO:0000313" key="2">
    <source>
        <dbReference type="EMBL" id="KAI9268976.1"/>
    </source>
</evidence>